<feature type="signal peptide" evidence="2">
    <location>
        <begin position="1"/>
        <end position="23"/>
    </location>
</feature>
<proteinExistence type="predicted"/>
<gene>
    <name evidence="3" type="ORF">RM574_21275</name>
</gene>
<dbReference type="RefSeq" id="WP_093853676.1">
    <property type="nucleotide sequence ID" value="NZ_JAVRER010000036.1"/>
</dbReference>
<feature type="compositionally biased region" description="Low complexity" evidence="1">
    <location>
        <begin position="42"/>
        <end position="59"/>
    </location>
</feature>
<feature type="region of interest" description="Disordered" evidence="1">
    <location>
        <begin position="28"/>
        <end position="63"/>
    </location>
</feature>
<feature type="region of interest" description="Disordered" evidence="1">
    <location>
        <begin position="250"/>
        <end position="334"/>
    </location>
</feature>
<evidence type="ECO:0000256" key="2">
    <source>
        <dbReference type="SAM" id="SignalP"/>
    </source>
</evidence>
<name>A0ABD5E9C4_9ACTN</name>
<dbReference type="Proteomes" id="UP001183607">
    <property type="component" value="Unassembled WGS sequence"/>
</dbReference>
<protein>
    <submittedName>
        <fullName evidence="3">DUF3558 domain-containing protein</fullName>
    </submittedName>
</protein>
<feature type="compositionally biased region" description="Basic and acidic residues" evidence="1">
    <location>
        <begin position="269"/>
        <end position="281"/>
    </location>
</feature>
<dbReference type="EMBL" id="JAVRER010000036">
    <property type="protein sequence ID" value="MDT0418021.1"/>
    <property type="molecule type" value="Genomic_DNA"/>
</dbReference>
<evidence type="ECO:0000256" key="1">
    <source>
        <dbReference type="SAM" id="MobiDB-lite"/>
    </source>
</evidence>
<feature type="compositionally biased region" description="Low complexity" evidence="1">
    <location>
        <begin position="250"/>
        <end position="268"/>
    </location>
</feature>
<evidence type="ECO:0000313" key="4">
    <source>
        <dbReference type="Proteomes" id="UP001183607"/>
    </source>
</evidence>
<feature type="compositionally biased region" description="Low complexity" evidence="1">
    <location>
        <begin position="282"/>
        <end position="296"/>
    </location>
</feature>
<organism evidence="3 4">
    <name type="scientific">Streptomyces evansiae</name>
    <dbReference type="NCBI Taxonomy" id="3075535"/>
    <lineage>
        <taxon>Bacteria</taxon>
        <taxon>Bacillati</taxon>
        <taxon>Actinomycetota</taxon>
        <taxon>Actinomycetes</taxon>
        <taxon>Kitasatosporales</taxon>
        <taxon>Streptomycetaceae</taxon>
        <taxon>Streptomyces</taxon>
    </lineage>
</organism>
<comment type="caution">
    <text evidence="3">The sequence shown here is derived from an EMBL/GenBank/DDBJ whole genome shotgun (WGS) entry which is preliminary data.</text>
</comment>
<evidence type="ECO:0000313" key="3">
    <source>
        <dbReference type="EMBL" id="MDT0418021.1"/>
    </source>
</evidence>
<accession>A0ABD5E9C4</accession>
<reference evidence="4" key="1">
    <citation type="submission" date="2023-07" db="EMBL/GenBank/DDBJ databases">
        <title>30 novel species of actinomycetes from the DSMZ collection.</title>
        <authorList>
            <person name="Nouioui I."/>
        </authorList>
    </citation>
    <scope>NUCLEOTIDE SEQUENCE [LARGE SCALE GENOMIC DNA]</scope>
    <source>
        <strain evidence="4">DSM 41982</strain>
    </source>
</reference>
<keyword evidence="2" id="KW-0732">Signal</keyword>
<sequence length="334" mass="33662">MHRPVQRLSRILACAAVPVILVAAGCSSGSDDDGAAKDDAKQSAAAGSGKSAGTSGSASPDTTATATVRAKYAKLPEPCAALDAKTLKALVPAAKDKKGSQGSSDDLDARGTCSWNSLDSNGVHGSQYRWLSLALVRFDSDATLGTGDERAASYLAKQVTATRATADAKGLKSEKVTGLGDEATAVTYELKKKEGDFKQQTLLVRTANAVLTLDYNGAGLAGEKDPDPAKLLKDAERAAHDAVAAIATANGGATTGSGSDDASKGASDAPKKGDDDKKQDKSSASPSPSGSASASKSSEKDTSDKDGADKDSPAKDSSGKDSSAKDTSSEQTAG</sequence>
<dbReference type="AlphaFoldDB" id="A0ABD5E9C4"/>
<feature type="compositionally biased region" description="Basic and acidic residues" evidence="1">
    <location>
        <begin position="297"/>
        <end position="328"/>
    </location>
</feature>
<dbReference type="PROSITE" id="PS51257">
    <property type="entry name" value="PROKAR_LIPOPROTEIN"/>
    <property type="match status" value="1"/>
</dbReference>
<feature type="chain" id="PRO_5044755407" evidence="2">
    <location>
        <begin position="24"/>
        <end position="334"/>
    </location>
</feature>